<accession>A0ABD1NS07</accession>
<organism evidence="4 5">
    <name type="scientific">Abeliophyllum distichum</name>
    <dbReference type="NCBI Taxonomy" id="126358"/>
    <lineage>
        <taxon>Eukaryota</taxon>
        <taxon>Viridiplantae</taxon>
        <taxon>Streptophyta</taxon>
        <taxon>Embryophyta</taxon>
        <taxon>Tracheophyta</taxon>
        <taxon>Spermatophyta</taxon>
        <taxon>Magnoliopsida</taxon>
        <taxon>eudicotyledons</taxon>
        <taxon>Gunneridae</taxon>
        <taxon>Pentapetalae</taxon>
        <taxon>asterids</taxon>
        <taxon>lamiids</taxon>
        <taxon>Lamiales</taxon>
        <taxon>Oleaceae</taxon>
        <taxon>Forsythieae</taxon>
        <taxon>Abeliophyllum</taxon>
    </lineage>
</organism>
<evidence type="ECO:0000313" key="5">
    <source>
        <dbReference type="Proteomes" id="UP001604336"/>
    </source>
</evidence>
<keyword evidence="1 2" id="KW-0732">Signal</keyword>
<keyword evidence="5" id="KW-1185">Reference proteome</keyword>
<dbReference type="Pfam" id="PF05617">
    <property type="entry name" value="Prolamin_like"/>
    <property type="match status" value="1"/>
</dbReference>
<protein>
    <recommendedName>
        <fullName evidence="3">Prolamin-like domain-containing protein</fullName>
    </recommendedName>
</protein>
<dbReference type="InterPro" id="IPR008502">
    <property type="entry name" value="Prolamin-like"/>
</dbReference>
<feature type="domain" description="Prolamin-like" evidence="3">
    <location>
        <begin position="65"/>
        <end position="111"/>
    </location>
</feature>
<evidence type="ECO:0000259" key="3">
    <source>
        <dbReference type="Pfam" id="PF05617"/>
    </source>
</evidence>
<dbReference type="Proteomes" id="UP001604336">
    <property type="component" value="Unassembled WGS sequence"/>
</dbReference>
<reference evidence="5" key="1">
    <citation type="submission" date="2024-07" db="EMBL/GenBank/DDBJ databases">
        <title>Two chromosome-level genome assemblies of Korean endemic species Abeliophyllum distichum and Forsythia ovata (Oleaceae).</title>
        <authorList>
            <person name="Jang H."/>
        </authorList>
    </citation>
    <scope>NUCLEOTIDE SEQUENCE [LARGE SCALE GENOMIC DNA]</scope>
</reference>
<feature type="signal peptide" evidence="2">
    <location>
        <begin position="1"/>
        <end position="21"/>
    </location>
</feature>
<proteinExistence type="predicted"/>
<dbReference type="EMBL" id="JBFOLK010000459">
    <property type="protein sequence ID" value="KAL2454162.1"/>
    <property type="molecule type" value="Genomic_DNA"/>
</dbReference>
<name>A0ABD1NS07_9LAMI</name>
<comment type="caution">
    <text evidence="4">The sequence shown here is derived from an EMBL/GenBank/DDBJ whole genome shotgun (WGS) entry which is preliminary data.</text>
</comment>
<evidence type="ECO:0000256" key="1">
    <source>
        <dbReference type="ARBA" id="ARBA00022729"/>
    </source>
</evidence>
<sequence length="152" mass="16241">MAVKGALVLFMVACMVTSAVSRSSHVGAAQPKSSHVVVAPPPHLQFSSIKAISNVVLTVEGFLPCLEAIKGLNDCSVEILKAVFGLPLDASCCHVVNQIAIDCLPKGFPSSQTFLPVALGNCINCPLHHQPAIELYISEAFRDDFFMICLMM</sequence>
<evidence type="ECO:0000313" key="4">
    <source>
        <dbReference type="EMBL" id="KAL2454162.1"/>
    </source>
</evidence>
<gene>
    <name evidence="4" type="ORF">Adt_48339</name>
</gene>
<feature type="chain" id="PRO_5044786174" description="Prolamin-like domain-containing protein" evidence="2">
    <location>
        <begin position="22"/>
        <end position="152"/>
    </location>
</feature>
<dbReference type="AlphaFoldDB" id="A0ABD1NS07"/>
<evidence type="ECO:0000256" key="2">
    <source>
        <dbReference type="SAM" id="SignalP"/>
    </source>
</evidence>